<evidence type="ECO:0000313" key="3">
    <source>
        <dbReference type="Proteomes" id="UP001201844"/>
    </source>
</evidence>
<name>A0ABT0CL93_9HYPH</name>
<feature type="compositionally biased region" description="Polar residues" evidence="1">
    <location>
        <begin position="47"/>
        <end position="59"/>
    </location>
</feature>
<proteinExistence type="predicted"/>
<protein>
    <submittedName>
        <fullName evidence="2">Uncharacterized protein</fullName>
    </submittedName>
</protein>
<gene>
    <name evidence="2" type="ORF">MKI86_09600</name>
</gene>
<accession>A0ABT0CL93</accession>
<evidence type="ECO:0000256" key="1">
    <source>
        <dbReference type="SAM" id="MobiDB-lite"/>
    </source>
</evidence>
<sequence length="418" mass="44849">MLTPLQSAHAGAAVSAMQSIADTLEERRREEAEKASGRKDDDVLKRQQAQVGSDDTARQANTRINEHFFGSNARGQDTLAKLVSRFSAMLGISQGDSETGRQFAQRLSDQLALIGNISLPAKGSNQNVTLTALGTSLSAVQLAMKGNADDTAANLVARLAAAAGVSQGDDEPDADFEQRLSNLLTRQRGELPETVSSLEQKSGLDDLGLKATDLIAAIRNPYGTEAQRVKDALAQKAQDEKSLTPEMRKVLARLEDTADPKSIEELKFERVRPDTTRVEDAEVRKEREETIRSLEAGEKLDDVRDLQDAIGRAQADATKPTSETKKPGSAAADALDTIQLLAAGAQANDGAEKAAAPSNASSSERTGDQVDTTEDAVRNLDAAGNVEKAEREDAKKEIFALRVDDNGIYDLITRQLVA</sequence>
<dbReference type="Proteomes" id="UP001201844">
    <property type="component" value="Unassembled WGS sequence"/>
</dbReference>
<organism evidence="2 3">
    <name type="scientific">Shinella sedimenti</name>
    <dbReference type="NCBI Taxonomy" id="2919913"/>
    <lineage>
        <taxon>Bacteria</taxon>
        <taxon>Pseudomonadati</taxon>
        <taxon>Pseudomonadota</taxon>
        <taxon>Alphaproteobacteria</taxon>
        <taxon>Hyphomicrobiales</taxon>
        <taxon>Rhizobiaceae</taxon>
        <taxon>Shinella</taxon>
    </lineage>
</organism>
<dbReference type="EMBL" id="JAKVIN010000003">
    <property type="protein sequence ID" value="MCJ8149387.1"/>
    <property type="molecule type" value="Genomic_DNA"/>
</dbReference>
<feature type="region of interest" description="Disordered" evidence="1">
    <location>
        <begin position="1"/>
        <end position="59"/>
    </location>
</feature>
<reference evidence="2 3" key="1">
    <citation type="submission" date="2022-02" db="EMBL/GenBank/DDBJ databases">
        <title>Shinella B3.7 sp. nov., isolated from Sediment (Zhairuo Island).</title>
        <authorList>
            <person name="Chen G."/>
        </authorList>
    </citation>
    <scope>NUCLEOTIDE SEQUENCE [LARGE SCALE GENOMIC DNA]</scope>
    <source>
        <strain evidence="2 3">B3.7</strain>
    </source>
</reference>
<dbReference type="RefSeq" id="WP_241600330.1">
    <property type="nucleotide sequence ID" value="NZ_JAKVIN010000003.1"/>
</dbReference>
<evidence type="ECO:0000313" key="2">
    <source>
        <dbReference type="EMBL" id="MCJ8149387.1"/>
    </source>
</evidence>
<feature type="region of interest" description="Disordered" evidence="1">
    <location>
        <begin position="312"/>
        <end position="331"/>
    </location>
</feature>
<feature type="region of interest" description="Disordered" evidence="1">
    <location>
        <begin position="346"/>
        <end position="394"/>
    </location>
</feature>
<feature type="compositionally biased region" description="Basic and acidic residues" evidence="1">
    <location>
        <begin position="24"/>
        <end position="45"/>
    </location>
</feature>
<comment type="caution">
    <text evidence="2">The sequence shown here is derived from an EMBL/GenBank/DDBJ whole genome shotgun (WGS) entry which is preliminary data.</text>
</comment>
<keyword evidence="3" id="KW-1185">Reference proteome</keyword>